<feature type="region of interest" description="Disordered" evidence="9">
    <location>
        <begin position="182"/>
        <end position="205"/>
    </location>
</feature>
<dbReference type="PROSITE" id="PS00116">
    <property type="entry name" value="DNA_POLYMERASE_B"/>
    <property type="match status" value="1"/>
</dbReference>
<dbReference type="PANTHER" id="PTHR33568">
    <property type="entry name" value="DNA POLYMERASE"/>
    <property type="match status" value="1"/>
</dbReference>
<dbReference type="SUPFAM" id="SSF50249">
    <property type="entry name" value="Nucleic acid-binding proteins"/>
    <property type="match status" value="1"/>
</dbReference>
<dbReference type="EC" id="2.7.7.7" evidence="2"/>
<accession>A0ABD2K0M3</accession>
<dbReference type="PANTHER" id="PTHR33568:SF3">
    <property type="entry name" value="DNA-DIRECTED DNA POLYMERASE"/>
    <property type="match status" value="1"/>
</dbReference>
<keyword evidence="6" id="KW-0239">DNA-directed DNA polymerase</keyword>
<evidence type="ECO:0000256" key="7">
    <source>
        <dbReference type="ARBA" id="ARBA00023125"/>
    </source>
</evidence>
<dbReference type="InterPro" id="IPR012340">
    <property type="entry name" value="NA-bd_OB-fold"/>
</dbReference>
<comment type="similarity">
    <text evidence="1">Belongs to the DNA polymerase type-B family.</text>
</comment>
<evidence type="ECO:0000256" key="3">
    <source>
        <dbReference type="ARBA" id="ARBA00022679"/>
    </source>
</evidence>
<dbReference type="InterPro" id="IPR036397">
    <property type="entry name" value="RNaseH_sf"/>
</dbReference>
<dbReference type="GO" id="GO:0006260">
    <property type="term" value="P:DNA replication"/>
    <property type="evidence" value="ECO:0007669"/>
    <property type="project" value="UniProtKB-KW"/>
</dbReference>
<dbReference type="SUPFAM" id="SSF53098">
    <property type="entry name" value="Ribonuclease H-like"/>
    <property type="match status" value="1"/>
</dbReference>
<evidence type="ECO:0000256" key="2">
    <source>
        <dbReference type="ARBA" id="ARBA00012417"/>
    </source>
</evidence>
<evidence type="ECO:0000256" key="4">
    <source>
        <dbReference type="ARBA" id="ARBA00022695"/>
    </source>
</evidence>
<evidence type="ECO:0000313" key="11">
    <source>
        <dbReference type="EMBL" id="KAL3096218.1"/>
    </source>
</evidence>
<dbReference type="Pfam" id="PF08646">
    <property type="entry name" value="Rep_fac-A_C"/>
    <property type="match status" value="1"/>
</dbReference>
<keyword evidence="3" id="KW-0808">Transferase</keyword>
<dbReference type="InterPro" id="IPR023211">
    <property type="entry name" value="DNA_pol_palm_dom_sf"/>
</dbReference>
<keyword evidence="7" id="KW-0238">DNA-binding</keyword>
<dbReference type="InterPro" id="IPR043502">
    <property type="entry name" value="DNA/RNA_pol_sf"/>
</dbReference>
<feature type="compositionally biased region" description="Basic and acidic residues" evidence="9">
    <location>
        <begin position="264"/>
        <end position="274"/>
    </location>
</feature>
<dbReference type="InterPro" id="IPR012337">
    <property type="entry name" value="RNaseH-like_sf"/>
</dbReference>
<feature type="region of interest" description="Disordered" evidence="9">
    <location>
        <begin position="228"/>
        <end position="283"/>
    </location>
</feature>
<protein>
    <recommendedName>
        <fullName evidence="2">DNA-directed DNA polymerase</fullName>
        <ecNumber evidence="2">2.7.7.7</ecNumber>
    </recommendedName>
</protein>
<dbReference type="Proteomes" id="UP001620645">
    <property type="component" value="Unassembled WGS sequence"/>
</dbReference>
<name>A0ABD2K0M3_HETSC</name>
<keyword evidence="5" id="KW-0235">DNA replication</keyword>
<dbReference type="InterPro" id="IPR017964">
    <property type="entry name" value="DNA-dir_DNA_pol_B_CS"/>
</dbReference>
<evidence type="ECO:0000256" key="1">
    <source>
        <dbReference type="ARBA" id="ARBA00005755"/>
    </source>
</evidence>
<sequence>MSLSRFQLETPAVGQKRTSEGVPATTKQLKDVIEFKGVGIFNVTAKIANLQYRIYNACPLKNRGMFCRRKLDEEMRCDFCAHKAKNPLKNLYVRVELRDCADPESTQTATLFSNTAENFLQLKANEIDQMGQNEPEKLASVFESKLGQQVVVKLNIKESKSDFEGSDFDWIVSRVFTEDKANEVEEEEKKKLAEEGELTDDKAADGEIQIIGEMLPGSSEFGISFFEQKHPSEDDDDDAEEEAGVSSSQMSQDQSRLQLGEGPSSREAESEAAAHRQSQNAPLFEQTAYHVHKLERFSLSRHVTEFVLNASAEEPEETLRSTFEMLIRQAVDNTQKQSGRPVAKIGMSLHGRGLYEPIVLPLRPLEQNTCDVLMAELDKLGQSDGDDAGDDEEGSGMDKRTLLLSEAVQVTVTCFAPPAGARPRHFPHQFWGYNEKHRIQICNWDDNYCLFYALIGSRAYHDPVLFKEWTQARQPPQQNMAQLTLLQDFCEGQEAFRLLLTNRALMRSSAERLLNAAGIREAMNAYGIDQLQPIQDYWDQRFPGLYRIVLFEDRPEVLPKPIWKGPTGRRFDVTLFLSNGHYDGIKKINCFFKLSRHYCVDCECTYDKALKHTLECIRRCPQCAKIGPEHPCAKEPGIKIRCASCNRFFFSQRCYDSHRGPTCSLLKRCTLCRRVYQRDPKRAHACYTKYCTRCKVYHGEKTGCFIQKLTIPAEKQRYRIVSWDSETRLEPMDCGQQIHKVNFLSARVSCTECADFRPSTHCEICMNTDGVVERTKHWSEADGDEPVADFVEWILRAWSDQFKTYIWAHNASRFDGHFILRYLGETRRRPDVVMNGLKIFEFRLQHSRGNSLLTWRDSCLLFPIRLDGLKNTFSLDCADKPFFPYGYNRRENYNIRLENLPDREHYFPGSMKQAKLEKFEQCFWHGCERCYDPNDKLVDGRTCRELNESTQDRLTQLREPDELGHCMEVEEIWECEINSMLSDRRNAEMRDFFDDLGNERGPIDPRAAYCGGRTGPLKLFSEPAEGEKICVYDIVSLYPWVNYDAEYPVGIPKIIYPSVEQIVIDWLVVVVVVVVVVVFVQCTSVCRRSSADLLYRGLYRVRVIPPRGLRIPILPVKLDERLLFCCCHRCAGKFRALGTRRHHKCTHSDEQRAYTGTYTHIELGRALDSGYRVDRFWRAWHYEEWSDQIFKDYVRLMIKLKEISAIIPLTDDVIRVSYKQKKNFIDEHATSNIVLSLWTTSCARLKLLDYMTQVDSADGAELLYTDTDSVIVKHRFDHVPIQTGEFMGQMSQEYVGFAISSFVCGGAKQYALKMVDERTGECKYVQKIRGITFDVQNSQALQFEHFKQKVLNYGRHGERPAVFSYDKIQPTKSSRIVTREQLKRYLPVCQKGIITENLRVLPFGFE</sequence>
<dbReference type="SUPFAM" id="SSF56672">
    <property type="entry name" value="DNA/RNA polymerases"/>
    <property type="match status" value="1"/>
</dbReference>
<dbReference type="GO" id="GO:0042575">
    <property type="term" value="C:DNA polymerase complex"/>
    <property type="evidence" value="ECO:0007669"/>
    <property type="project" value="UniProtKB-ARBA"/>
</dbReference>
<evidence type="ECO:0000256" key="8">
    <source>
        <dbReference type="ARBA" id="ARBA00049244"/>
    </source>
</evidence>
<evidence type="ECO:0000256" key="9">
    <source>
        <dbReference type="SAM" id="MobiDB-lite"/>
    </source>
</evidence>
<keyword evidence="12" id="KW-1185">Reference proteome</keyword>
<dbReference type="Gene3D" id="2.40.50.140">
    <property type="entry name" value="Nucleic acid-binding proteins"/>
    <property type="match status" value="1"/>
</dbReference>
<dbReference type="InterPro" id="IPR004868">
    <property type="entry name" value="DNA-dir_DNA_pol_B_mt/vir"/>
</dbReference>
<dbReference type="Gene3D" id="3.30.420.10">
    <property type="entry name" value="Ribonuclease H-like superfamily/Ribonuclease H"/>
    <property type="match status" value="1"/>
</dbReference>
<organism evidence="11 12">
    <name type="scientific">Heterodera schachtii</name>
    <name type="common">Sugarbeet cyst nematode worm</name>
    <name type="synonym">Tylenchus schachtii</name>
    <dbReference type="NCBI Taxonomy" id="97005"/>
    <lineage>
        <taxon>Eukaryota</taxon>
        <taxon>Metazoa</taxon>
        <taxon>Ecdysozoa</taxon>
        <taxon>Nematoda</taxon>
        <taxon>Chromadorea</taxon>
        <taxon>Rhabditida</taxon>
        <taxon>Tylenchina</taxon>
        <taxon>Tylenchomorpha</taxon>
        <taxon>Tylenchoidea</taxon>
        <taxon>Heteroderidae</taxon>
        <taxon>Heteroderinae</taxon>
        <taxon>Heterodera</taxon>
    </lineage>
</organism>
<dbReference type="Gene3D" id="3.90.1600.10">
    <property type="entry name" value="Palm domain of DNA polymerase"/>
    <property type="match status" value="1"/>
</dbReference>
<proteinExistence type="inferred from homology"/>
<comment type="caution">
    <text evidence="11">The sequence shown here is derived from an EMBL/GenBank/DDBJ whole genome shotgun (WGS) entry which is preliminary data.</text>
</comment>
<dbReference type="EMBL" id="JBICCN010000074">
    <property type="protein sequence ID" value="KAL3096218.1"/>
    <property type="molecule type" value="Genomic_DNA"/>
</dbReference>
<feature type="domain" description="C2H2-type" evidence="10">
    <location>
        <begin position="1125"/>
        <end position="1147"/>
    </location>
</feature>
<evidence type="ECO:0000256" key="5">
    <source>
        <dbReference type="ARBA" id="ARBA00022705"/>
    </source>
</evidence>
<feature type="compositionally biased region" description="Acidic residues" evidence="9">
    <location>
        <begin position="233"/>
        <end position="243"/>
    </location>
</feature>
<reference evidence="11 12" key="1">
    <citation type="submission" date="2024-10" db="EMBL/GenBank/DDBJ databases">
        <authorList>
            <person name="Kim D."/>
        </authorList>
    </citation>
    <scope>NUCLEOTIDE SEQUENCE [LARGE SCALE GENOMIC DNA]</scope>
    <source>
        <strain evidence="11">Taebaek</strain>
    </source>
</reference>
<keyword evidence="4" id="KW-0548">Nucleotidyltransferase</keyword>
<dbReference type="PROSITE" id="PS00028">
    <property type="entry name" value="ZINC_FINGER_C2H2_1"/>
    <property type="match status" value="1"/>
</dbReference>
<dbReference type="GO" id="GO:0003677">
    <property type="term" value="F:DNA binding"/>
    <property type="evidence" value="ECO:0007669"/>
    <property type="project" value="UniProtKB-KW"/>
</dbReference>
<dbReference type="Pfam" id="PF03175">
    <property type="entry name" value="DNA_pol_B_2"/>
    <property type="match status" value="1"/>
</dbReference>
<dbReference type="GO" id="GO:0003887">
    <property type="term" value="F:DNA-directed DNA polymerase activity"/>
    <property type="evidence" value="ECO:0007669"/>
    <property type="project" value="UniProtKB-KW"/>
</dbReference>
<gene>
    <name evidence="11" type="ORF">niasHS_004162</name>
</gene>
<feature type="region of interest" description="Disordered" evidence="9">
    <location>
        <begin position="1"/>
        <end position="21"/>
    </location>
</feature>
<evidence type="ECO:0000256" key="6">
    <source>
        <dbReference type="ARBA" id="ARBA00022932"/>
    </source>
</evidence>
<comment type="catalytic activity">
    <reaction evidence="8">
        <text>DNA(n) + a 2'-deoxyribonucleoside 5'-triphosphate = DNA(n+1) + diphosphate</text>
        <dbReference type="Rhea" id="RHEA:22508"/>
        <dbReference type="Rhea" id="RHEA-COMP:17339"/>
        <dbReference type="Rhea" id="RHEA-COMP:17340"/>
        <dbReference type="ChEBI" id="CHEBI:33019"/>
        <dbReference type="ChEBI" id="CHEBI:61560"/>
        <dbReference type="ChEBI" id="CHEBI:173112"/>
        <dbReference type="EC" id="2.7.7.7"/>
    </reaction>
</comment>
<dbReference type="InterPro" id="IPR013087">
    <property type="entry name" value="Znf_C2H2_type"/>
</dbReference>
<dbReference type="InterPro" id="IPR013955">
    <property type="entry name" value="Rep_factor-A_C"/>
</dbReference>
<evidence type="ECO:0000259" key="10">
    <source>
        <dbReference type="PROSITE" id="PS00028"/>
    </source>
</evidence>
<evidence type="ECO:0000313" key="12">
    <source>
        <dbReference type="Proteomes" id="UP001620645"/>
    </source>
</evidence>
<feature type="compositionally biased region" description="Polar residues" evidence="9">
    <location>
        <begin position="245"/>
        <end position="257"/>
    </location>
</feature>